<dbReference type="PANTHER" id="PTHR46680">
    <property type="entry name" value="NF-KAPPA-B INHIBITOR ALPHA"/>
    <property type="match status" value="1"/>
</dbReference>
<dbReference type="Proteomes" id="UP000326565">
    <property type="component" value="Unassembled WGS sequence"/>
</dbReference>
<proteinExistence type="predicted"/>
<accession>A0A5N5X5X1</accession>
<sequence>MTDVPTIREQLSQVTQSARIVMRCLNSGRDSQESSQCALTLLADILELIYRFKDQISWSEEKWLTESSRLTALAEILSWFDMTMKSIELYFQPGGVGVIYFRKHLLERTFLPRLEQYKVLLLLSLQPDSNERLSLDREIRNSLRASRQVESGPKVDLQFEDDALSSTSKLSSVHFMVLADLCNRRLKESCQWIFNNSEYRRWLLGSFKTLYCVGPPGAGKTFLSSIIIDSLQRTFTTPDVATIFIFCEDEKEKEQTSIDLLRNILAQLVYRKRSLSYATSSLYYSESLSKGRASPKAYQNAIRAEINRFPKVFIIVDGLDMLSDKERILNRLQNLPGHAQLLVTLREVSQVGNASYVSVLASPDDIHRYTQSRIQLDHGLSEFFKDGLGPQLQQEVVRTVMEKSNGIFLLAKIHMDLLARYTGSNLLQKALVHLPQSLTEAYGEAMKQVVSQSPSATRHVYWTLYAFRPLTVEELKCATKASTSEQNGESETFEASLQTQSAGLLTVDAVTGTVRFVHKTVKEYLNGTAARVFFPTAHKDIAEVCLTAIGPDEVVDNCYFNGGNTARTTNSGFLDYAATYWGYHTRAVTGDEQTIQVLIKAFLNKLLWRRPPSKYVNEEEIMPMELGLGKYPKDWTPLHVLAFFGIVAKSKRLLGQGAEIEANDNSFKFTPLHCAAYRGHDEMVSFLLDNGADGNAVTRNGSTALHLATQYGQRKVMKVLLSRRVNSQIANEHGDTGLQLAVGTAADEATVPLLVKNRVDVNFRNIRSGDTPLHLAVERRRPRIILFLLDRGAAIDMTNEDGFTPLQLAAKIDNCEAVSLLLQRCANVEARSLSGYTALQLAAHAKHWIAFDLLLIGGANINAWSKNGETLLHEQARISKTTGIIAKLLDHGANLEARTSQGYTPLQCAAMAENRDMFMFLLERGANIDVETARGETILHITRPVDEDCLDILKVALRCGLDARAISSQGWEPLHQAVSVGTGASDLAFDTTAEYINLLLAHGADVNARSAAETAETALHLAAMSMIPSPSLIHMLLKLGIEVNAMTGDGKTALHLAAERGRESIFRILLDAGADLSLEAPNGTKVEDNNEPKDGHMPLDLARKNPFGIMWFDLEGQLRPMEKKRRDSTGTIIEDLNADCSEDDTGGSTLVGSEQPYVGV</sequence>
<dbReference type="InterPro" id="IPR056884">
    <property type="entry name" value="NPHP3-like_N"/>
</dbReference>
<dbReference type="EMBL" id="ML732184">
    <property type="protein sequence ID" value="KAB8076148.1"/>
    <property type="molecule type" value="Genomic_DNA"/>
</dbReference>
<evidence type="ECO:0000313" key="8">
    <source>
        <dbReference type="Proteomes" id="UP000326565"/>
    </source>
</evidence>
<dbReference type="Gene3D" id="1.25.40.20">
    <property type="entry name" value="Ankyrin repeat-containing domain"/>
    <property type="match status" value="2"/>
</dbReference>
<dbReference type="PANTHER" id="PTHR46680:SF3">
    <property type="entry name" value="NF-KAPPA-B INHIBITOR CACTUS"/>
    <property type="match status" value="1"/>
</dbReference>
<feature type="repeat" description="ANK" evidence="3">
    <location>
        <begin position="700"/>
        <end position="732"/>
    </location>
</feature>
<feature type="region of interest" description="Disordered" evidence="4">
    <location>
        <begin position="1138"/>
        <end position="1160"/>
    </location>
</feature>
<feature type="repeat" description="ANK" evidence="3">
    <location>
        <begin position="834"/>
        <end position="866"/>
    </location>
</feature>
<feature type="repeat" description="ANK" evidence="3">
    <location>
        <begin position="867"/>
        <end position="900"/>
    </location>
</feature>
<organism evidence="7 8">
    <name type="scientific">Aspergillus leporis</name>
    <dbReference type="NCBI Taxonomy" id="41062"/>
    <lineage>
        <taxon>Eukaryota</taxon>
        <taxon>Fungi</taxon>
        <taxon>Dikarya</taxon>
        <taxon>Ascomycota</taxon>
        <taxon>Pezizomycotina</taxon>
        <taxon>Eurotiomycetes</taxon>
        <taxon>Eurotiomycetidae</taxon>
        <taxon>Eurotiales</taxon>
        <taxon>Aspergillaceae</taxon>
        <taxon>Aspergillus</taxon>
        <taxon>Aspergillus subgen. Circumdati</taxon>
    </lineage>
</organism>
<feature type="repeat" description="ANK" evidence="3">
    <location>
        <begin position="633"/>
        <end position="665"/>
    </location>
</feature>
<evidence type="ECO:0000313" key="7">
    <source>
        <dbReference type="EMBL" id="KAB8076148.1"/>
    </source>
</evidence>
<feature type="repeat" description="ANK" evidence="3">
    <location>
        <begin position="901"/>
        <end position="933"/>
    </location>
</feature>
<dbReference type="InterPro" id="IPR002110">
    <property type="entry name" value="Ankyrin_rpt"/>
</dbReference>
<dbReference type="GO" id="GO:0071356">
    <property type="term" value="P:cellular response to tumor necrosis factor"/>
    <property type="evidence" value="ECO:0007669"/>
    <property type="project" value="TreeGrafter"/>
</dbReference>
<keyword evidence="8" id="KW-1185">Reference proteome</keyword>
<feature type="repeat" description="ANK" evidence="3">
    <location>
        <begin position="1049"/>
        <end position="1081"/>
    </location>
</feature>
<dbReference type="PROSITE" id="PS50088">
    <property type="entry name" value="ANK_REPEAT"/>
    <property type="match status" value="11"/>
</dbReference>
<dbReference type="Pfam" id="PF13857">
    <property type="entry name" value="Ank_5"/>
    <property type="match status" value="1"/>
</dbReference>
<dbReference type="AlphaFoldDB" id="A0A5N5X5X1"/>
<dbReference type="Pfam" id="PF24883">
    <property type="entry name" value="NPHP3_N"/>
    <property type="match status" value="1"/>
</dbReference>
<feature type="domain" description="Nephrocystin 3-like N-terminal" evidence="6">
    <location>
        <begin position="189"/>
        <end position="338"/>
    </location>
</feature>
<dbReference type="GO" id="GO:0005829">
    <property type="term" value="C:cytosol"/>
    <property type="evidence" value="ECO:0007669"/>
    <property type="project" value="TreeGrafter"/>
</dbReference>
<keyword evidence="2 3" id="KW-0040">ANK repeat</keyword>
<gene>
    <name evidence="7" type="ORF">BDV29DRAFT_92951</name>
</gene>
<feature type="repeat" description="ANK" evidence="3">
    <location>
        <begin position="801"/>
        <end position="833"/>
    </location>
</feature>
<name>A0A5N5X5X1_9EURO</name>
<dbReference type="InterPro" id="IPR027417">
    <property type="entry name" value="P-loop_NTPase"/>
</dbReference>
<feature type="repeat" description="ANK" evidence="3">
    <location>
        <begin position="969"/>
        <end position="1011"/>
    </location>
</feature>
<dbReference type="PRINTS" id="PR01415">
    <property type="entry name" value="ANKYRIN"/>
</dbReference>
<feature type="repeat" description="ANK" evidence="3">
    <location>
        <begin position="667"/>
        <end position="699"/>
    </location>
</feature>
<feature type="repeat" description="ANK" evidence="3">
    <location>
        <begin position="1014"/>
        <end position="1048"/>
    </location>
</feature>
<evidence type="ECO:0000256" key="1">
    <source>
        <dbReference type="ARBA" id="ARBA00022737"/>
    </source>
</evidence>
<evidence type="ECO:0000256" key="3">
    <source>
        <dbReference type="PROSITE-ProRule" id="PRU00023"/>
    </source>
</evidence>
<evidence type="ECO:0000259" key="5">
    <source>
        <dbReference type="Pfam" id="PF22939"/>
    </source>
</evidence>
<dbReference type="InterPro" id="IPR051070">
    <property type="entry name" value="NF-kappa-B_inhibitor"/>
</dbReference>
<dbReference type="Pfam" id="PF22939">
    <property type="entry name" value="WHD_GPIID"/>
    <property type="match status" value="1"/>
</dbReference>
<keyword evidence="1" id="KW-0677">Repeat</keyword>
<dbReference type="InterPro" id="IPR036770">
    <property type="entry name" value="Ankyrin_rpt-contain_sf"/>
</dbReference>
<protein>
    <submittedName>
        <fullName evidence="7">Ankyrin repeat-containing domain protein</fullName>
    </submittedName>
</protein>
<feature type="domain" description="GPI inositol-deacylase winged helix" evidence="5">
    <location>
        <begin position="445"/>
        <end position="526"/>
    </location>
</feature>
<dbReference type="SUPFAM" id="SSF48403">
    <property type="entry name" value="Ankyrin repeat"/>
    <property type="match status" value="2"/>
</dbReference>
<dbReference type="PROSITE" id="PS50297">
    <property type="entry name" value="ANK_REP_REGION"/>
    <property type="match status" value="7"/>
</dbReference>
<dbReference type="InterPro" id="IPR054471">
    <property type="entry name" value="GPIID_WHD"/>
</dbReference>
<evidence type="ECO:0000256" key="2">
    <source>
        <dbReference type="ARBA" id="ARBA00023043"/>
    </source>
</evidence>
<evidence type="ECO:0000256" key="4">
    <source>
        <dbReference type="SAM" id="MobiDB-lite"/>
    </source>
</evidence>
<dbReference type="SMART" id="SM00248">
    <property type="entry name" value="ANK"/>
    <property type="match status" value="12"/>
</dbReference>
<dbReference type="OrthoDB" id="1577640at2759"/>
<feature type="repeat" description="ANK" evidence="3">
    <location>
        <begin position="768"/>
        <end position="800"/>
    </location>
</feature>
<dbReference type="Pfam" id="PF12796">
    <property type="entry name" value="Ank_2"/>
    <property type="match status" value="3"/>
</dbReference>
<dbReference type="SUPFAM" id="SSF52540">
    <property type="entry name" value="P-loop containing nucleoside triphosphate hydrolases"/>
    <property type="match status" value="1"/>
</dbReference>
<evidence type="ECO:0000259" key="6">
    <source>
        <dbReference type="Pfam" id="PF24883"/>
    </source>
</evidence>
<reference evidence="7 8" key="1">
    <citation type="submission" date="2019-04" db="EMBL/GenBank/DDBJ databases">
        <title>Friends and foes A comparative genomics study of 23 Aspergillus species from section Flavi.</title>
        <authorList>
            <consortium name="DOE Joint Genome Institute"/>
            <person name="Kjaerbolling I."/>
            <person name="Vesth T."/>
            <person name="Frisvad J.C."/>
            <person name="Nybo J.L."/>
            <person name="Theobald S."/>
            <person name="Kildgaard S."/>
            <person name="Isbrandt T."/>
            <person name="Kuo A."/>
            <person name="Sato A."/>
            <person name="Lyhne E.K."/>
            <person name="Kogle M.E."/>
            <person name="Wiebenga A."/>
            <person name="Kun R.S."/>
            <person name="Lubbers R.J."/>
            <person name="Makela M.R."/>
            <person name="Barry K."/>
            <person name="Chovatia M."/>
            <person name="Clum A."/>
            <person name="Daum C."/>
            <person name="Haridas S."/>
            <person name="He G."/>
            <person name="LaButti K."/>
            <person name="Lipzen A."/>
            <person name="Mondo S."/>
            <person name="Riley R."/>
            <person name="Salamov A."/>
            <person name="Simmons B.A."/>
            <person name="Magnuson J.K."/>
            <person name="Henrissat B."/>
            <person name="Mortensen U.H."/>
            <person name="Larsen T.O."/>
            <person name="Devries R.P."/>
            <person name="Grigoriev I.V."/>
            <person name="Machida M."/>
            <person name="Baker S.E."/>
            <person name="Andersen M.R."/>
        </authorList>
    </citation>
    <scope>NUCLEOTIDE SEQUENCE [LARGE SCALE GENOMIC DNA]</scope>
    <source>
        <strain evidence="7 8">CBS 151.66</strain>
    </source>
</reference>
<dbReference type="GO" id="GO:0051059">
    <property type="term" value="F:NF-kappaB binding"/>
    <property type="evidence" value="ECO:0007669"/>
    <property type="project" value="TreeGrafter"/>
</dbReference>
<dbReference type="Gene3D" id="3.40.50.300">
    <property type="entry name" value="P-loop containing nucleotide triphosphate hydrolases"/>
    <property type="match status" value="1"/>
</dbReference>